<dbReference type="EC" id="6.1.1.2" evidence="8"/>
<feature type="binding site" evidence="8">
    <location>
        <position position="197"/>
    </location>
    <ligand>
        <name>ATP</name>
        <dbReference type="ChEBI" id="CHEBI:30616"/>
    </ligand>
</feature>
<evidence type="ECO:0000256" key="9">
    <source>
        <dbReference type="RuleBase" id="RU363036"/>
    </source>
</evidence>
<keyword evidence="11" id="KW-1185">Reference proteome</keyword>
<keyword evidence="3 8" id="KW-0547">Nucleotide-binding</keyword>
<comment type="similarity">
    <text evidence="1 8 9">Belongs to the class-I aminoacyl-tRNA synthetase family.</text>
</comment>
<dbReference type="SUPFAM" id="SSF52374">
    <property type="entry name" value="Nucleotidylyl transferase"/>
    <property type="match status" value="1"/>
</dbReference>
<dbReference type="GO" id="GO:0005829">
    <property type="term" value="C:cytosol"/>
    <property type="evidence" value="ECO:0007669"/>
    <property type="project" value="TreeGrafter"/>
</dbReference>
<comment type="subunit">
    <text evidence="8">Homodimer.</text>
</comment>
<dbReference type="PANTHER" id="PTHR43766:SF1">
    <property type="entry name" value="TRYPTOPHAN--TRNA LIGASE, MITOCHONDRIAL"/>
    <property type="match status" value="1"/>
</dbReference>
<evidence type="ECO:0000256" key="5">
    <source>
        <dbReference type="ARBA" id="ARBA00022917"/>
    </source>
</evidence>
<dbReference type="GO" id="GO:0004830">
    <property type="term" value="F:tryptophan-tRNA ligase activity"/>
    <property type="evidence" value="ECO:0007669"/>
    <property type="project" value="UniProtKB-UniRule"/>
</dbReference>
<gene>
    <name evidence="10" type="primary">trpS_1</name>
    <name evidence="8" type="synonym">trpS</name>
    <name evidence="10" type="ORF">NRB20_68220</name>
</gene>
<sequence>MVRPGGPHRERQNIMSRRITGFTPSGELHLGNYFGAIKPLVDQQVPDRSIVFVSDLHALTLEHDPAEVRRRTLEFATVLLAAGADPARSIFLVQSHVPEHTELHYLLESATGYGEVRRMIQFKEKSRDSDRVRVSLLTYPVLMAADILLYHAGEVPVGADQRQHVELARDIATRFNAAYGPVFTVPHMVNPPVAARIMDLSRPTAKMSKSTSSGGTLRLLDSPDTLRRTVMRAVTDPGSAIEYDPGNRPGIANLLTILAACTGEDPVDAATRFSGYAQLKHAVADAVIATTDPIRHHYAELSHDPESVRKILRDGVIRARLIASDTVSAAKQAIGLLPA</sequence>
<evidence type="ECO:0000313" key="11">
    <source>
        <dbReference type="Proteomes" id="UP000438448"/>
    </source>
</evidence>
<organism evidence="10 11">
    <name type="scientific">Nocardia macrotermitis</name>
    <dbReference type="NCBI Taxonomy" id="2585198"/>
    <lineage>
        <taxon>Bacteria</taxon>
        <taxon>Bacillati</taxon>
        <taxon>Actinomycetota</taxon>
        <taxon>Actinomycetes</taxon>
        <taxon>Mycobacteriales</taxon>
        <taxon>Nocardiaceae</taxon>
        <taxon>Nocardia</taxon>
    </lineage>
</organism>
<feature type="binding site" evidence="8">
    <location>
        <begin position="206"/>
        <end position="210"/>
    </location>
    <ligand>
        <name>ATP</name>
        <dbReference type="ChEBI" id="CHEBI:30616"/>
    </ligand>
</feature>
<dbReference type="AlphaFoldDB" id="A0A7K0DDY7"/>
<feature type="binding site" evidence="8">
    <location>
        <begin position="23"/>
        <end position="25"/>
    </location>
    <ligand>
        <name>ATP</name>
        <dbReference type="ChEBI" id="CHEBI:30616"/>
    </ligand>
</feature>
<dbReference type="HAMAP" id="MF_00140_B">
    <property type="entry name" value="Trp_tRNA_synth_B"/>
    <property type="match status" value="1"/>
</dbReference>
<protein>
    <recommendedName>
        <fullName evidence="8">Tryptophan--tRNA ligase</fullName>
        <ecNumber evidence="8">6.1.1.2</ecNumber>
    </recommendedName>
    <alternativeName>
        <fullName evidence="8">Tryptophanyl-tRNA synthetase</fullName>
        <shortName evidence="8">TrpRS</shortName>
    </alternativeName>
</protein>
<evidence type="ECO:0000256" key="8">
    <source>
        <dbReference type="HAMAP-Rule" id="MF_00140"/>
    </source>
</evidence>
<dbReference type="InterPro" id="IPR002306">
    <property type="entry name" value="Trp-tRNA-ligase"/>
</dbReference>
<dbReference type="PRINTS" id="PR01039">
    <property type="entry name" value="TRNASYNTHTRP"/>
</dbReference>
<dbReference type="InterPro" id="IPR002305">
    <property type="entry name" value="aa-tRNA-synth_Ic"/>
</dbReference>
<evidence type="ECO:0000256" key="7">
    <source>
        <dbReference type="ARBA" id="ARBA00049929"/>
    </source>
</evidence>
<dbReference type="InterPro" id="IPR050203">
    <property type="entry name" value="Trp-tRNA_synthetase"/>
</dbReference>
<comment type="catalytic activity">
    <reaction evidence="7 8">
        <text>tRNA(Trp) + L-tryptophan + ATP = L-tryptophyl-tRNA(Trp) + AMP + diphosphate + H(+)</text>
        <dbReference type="Rhea" id="RHEA:24080"/>
        <dbReference type="Rhea" id="RHEA-COMP:9671"/>
        <dbReference type="Rhea" id="RHEA-COMP:9705"/>
        <dbReference type="ChEBI" id="CHEBI:15378"/>
        <dbReference type="ChEBI" id="CHEBI:30616"/>
        <dbReference type="ChEBI" id="CHEBI:33019"/>
        <dbReference type="ChEBI" id="CHEBI:57912"/>
        <dbReference type="ChEBI" id="CHEBI:78442"/>
        <dbReference type="ChEBI" id="CHEBI:78535"/>
        <dbReference type="ChEBI" id="CHEBI:456215"/>
        <dbReference type="EC" id="6.1.1.2"/>
    </reaction>
</comment>
<comment type="function">
    <text evidence="8">Catalyzes the attachment of tryptophan to tRNA(Trp).</text>
</comment>
<keyword evidence="6 8" id="KW-0030">Aminoacyl-tRNA synthetase</keyword>
<comment type="subcellular location">
    <subcellularLocation>
        <location evidence="8">Cytoplasm</location>
    </subcellularLocation>
</comment>
<dbReference type="Proteomes" id="UP000438448">
    <property type="component" value="Unassembled WGS sequence"/>
</dbReference>
<evidence type="ECO:0000256" key="6">
    <source>
        <dbReference type="ARBA" id="ARBA00023146"/>
    </source>
</evidence>
<dbReference type="PROSITE" id="PS00178">
    <property type="entry name" value="AA_TRNA_LIGASE_I"/>
    <property type="match status" value="1"/>
</dbReference>
<comment type="caution">
    <text evidence="10">The sequence shown here is derived from an EMBL/GenBank/DDBJ whole genome shotgun (WGS) entry which is preliminary data.</text>
</comment>
<evidence type="ECO:0000256" key="4">
    <source>
        <dbReference type="ARBA" id="ARBA00022840"/>
    </source>
</evidence>
<dbReference type="GO" id="GO:0005524">
    <property type="term" value="F:ATP binding"/>
    <property type="evidence" value="ECO:0007669"/>
    <property type="project" value="UniProtKB-UniRule"/>
</dbReference>
<feature type="binding site" evidence="8">
    <location>
        <begin position="31"/>
        <end position="32"/>
    </location>
    <ligand>
        <name>ATP</name>
        <dbReference type="ChEBI" id="CHEBI:30616"/>
    </ligand>
</feature>
<keyword evidence="2 8" id="KW-0436">Ligase</keyword>
<dbReference type="Gene3D" id="3.40.50.620">
    <property type="entry name" value="HUPs"/>
    <property type="match status" value="1"/>
</dbReference>
<evidence type="ECO:0000256" key="3">
    <source>
        <dbReference type="ARBA" id="ARBA00022741"/>
    </source>
</evidence>
<accession>A0A7K0DDY7</accession>
<evidence type="ECO:0000256" key="1">
    <source>
        <dbReference type="ARBA" id="ARBA00005594"/>
    </source>
</evidence>
<dbReference type="PANTHER" id="PTHR43766">
    <property type="entry name" value="TRYPTOPHAN--TRNA LIGASE, MITOCHONDRIAL"/>
    <property type="match status" value="1"/>
</dbReference>
<evidence type="ECO:0000313" key="10">
    <source>
        <dbReference type="EMBL" id="MQY23691.1"/>
    </source>
</evidence>
<feature type="short sequence motif" description="'HIGH' region" evidence="8">
    <location>
        <begin position="24"/>
        <end position="32"/>
    </location>
</feature>
<feature type="binding site" evidence="8">
    <location>
        <position position="146"/>
    </location>
    <ligand>
        <name>L-tryptophan</name>
        <dbReference type="ChEBI" id="CHEBI:57912"/>
    </ligand>
</feature>
<feature type="short sequence motif" description="'KMSKS' region" evidence="8">
    <location>
        <begin position="206"/>
        <end position="210"/>
    </location>
</feature>
<dbReference type="InterPro" id="IPR024109">
    <property type="entry name" value="Trp-tRNA-ligase_bac-type"/>
</dbReference>
<keyword evidence="4 8" id="KW-0067">ATP-binding</keyword>
<dbReference type="Gene3D" id="1.10.240.10">
    <property type="entry name" value="Tyrosyl-Transfer RNA Synthetase"/>
    <property type="match status" value="1"/>
</dbReference>
<dbReference type="Pfam" id="PF00579">
    <property type="entry name" value="tRNA-synt_1b"/>
    <property type="match status" value="1"/>
</dbReference>
<proteinExistence type="inferred from homology"/>
<feature type="binding site" evidence="8">
    <location>
        <begin position="158"/>
        <end position="160"/>
    </location>
    <ligand>
        <name>ATP</name>
        <dbReference type="ChEBI" id="CHEBI:30616"/>
    </ligand>
</feature>
<name>A0A7K0DDY7_9NOCA</name>
<dbReference type="InterPro" id="IPR001412">
    <property type="entry name" value="aa-tRNA-synth_I_CS"/>
</dbReference>
<keyword evidence="8" id="KW-0963">Cytoplasm</keyword>
<dbReference type="CDD" id="cd00806">
    <property type="entry name" value="TrpRS_core"/>
    <property type="match status" value="1"/>
</dbReference>
<dbReference type="InterPro" id="IPR014729">
    <property type="entry name" value="Rossmann-like_a/b/a_fold"/>
</dbReference>
<reference evidence="10 11" key="1">
    <citation type="submission" date="2019-10" db="EMBL/GenBank/DDBJ databases">
        <title>Nocardia macrotermitis sp. nov. and Nocardia aurantia sp. nov., isolated from the gut of fungus growing-termite Macrotermes natalensis.</title>
        <authorList>
            <person name="Benndorf R."/>
            <person name="Schwitalla J."/>
            <person name="Martin K."/>
            <person name="De Beer W."/>
            <person name="Kaster A.-K."/>
            <person name="Vollmers J."/>
            <person name="Poulsen M."/>
            <person name="Beemelmanns C."/>
        </authorList>
    </citation>
    <scope>NUCLEOTIDE SEQUENCE [LARGE SCALE GENOMIC DNA]</scope>
    <source>
        <strain evidence="10 11">RB20</strain>
    </source>
</reference>
<dbReference type="EMBL" id="WEGK01000022">
    <property type="protein sequence ID" value="MQY23691.1"/>
    <property type="molecule type" value="Genomic_DNA"/>
</dbReference>
<dbReference type="NCBIfam" id="TIGR00233">
    <property type="entry name" value="trpS"/>
    <property type="match status" value="1"/>
</dbReference>
<evidence type="ECO:0000256" key="2">
    <source>
        <dbReference type="ARBA" id="ARBA00022598"/>
    </source>
</evidence>
<keyword evidence="5 8" id="KW-0648">Protein biosynthesis</keyword>
<dbReference type="GO" id="GO:0006436">
    <property type="term" value="P:tryptophanyl-tRNA aminoacylation"/>
    <property type="evidence" value="ECO:0007669"/>
    <property type="project" value="UniProtKB-UniRule"/>
</dbReference>